<dbReference type="RefSeq" id="WP_145061385.1">
    <property type="nucleotide sequence ID" value="NZ_CP036287.1"/>
</dbReference>
<dbReference type="KEGG" id="pbap:Pla133_01560"/>
<keyword evidence="2" id="KW-1185">Reference proteome</keyword>
<organism evidence="1 2">
    <name type="scientific">Engelhardtia mirabilis</name>
    <dbReference type="NCBI Taxonomy" id="2528011"/>
    <lineage>
        <taxon>Bacteria</taxon>
        <taxon>Pseudomonadati</taxon>
        <taxon>Planctomycetota</taxon>
        <taxon>Planctomycetia</taxon>
        <taxon>Planctomycetia incertae sedis</taxon>
        <taxon>Engelhardtia</taxon>
    </lineage>
</organism>
<gene>
    <name evidence="1" type="ORF">Pla133_01560</name>
</gene>
<proteinExistence type="predicted"/>
<sequence>MAADSESYDAQFAKACDLESLPRDAQAQRTPEGEGGDRVRVLAGLHLIAPSLPFGRVQTSRLAELRSFNRTMPSPADG</sequence>
<protein>
    <submittedName>
        <fullName evidence="1">Uncharacterized protein</fullName>
    </submittedName>
</protein>
<dbReference type="EMBL" id="CP036287">
    <property type="protein sequence ID" value="QDU65093.1"/>
    <property type="molecule type" value="Genomic_DNA"/>
</dbReference>
<reference evidence="1 2" key="1">
    <citation type="submission" date="2019-02" db="EMBL/GenBank/DDBJ databases">
        <title>Deep-cultivation of Planctomycetes and their phenomic and genomic characterization uncovers novel biology.</title>
        <authorList>
            <person name="Wiegand S."/>
            <person name="Jogler M."/>
            <person name="Boedeker C."/>
            <person name="Pinto D."/>
            <person name="Vollmers J."/>
            <person name="Rivas-Marin E."/>
            <person name="Kohn T."/>
            <person name="Peeters S.H."/>
            <person name="Heuer A."/>
            <person name="Rast P."/>
            <person name="Oberbeckmann S."/>
            <person name="Bunk B."/>
            <person name="Jeske O."/>
            <person name="Meyerdierks A."/>
            <person name="Storesund J.E."/>
            <person name="Kallscheuer N."/>
            <person name="Luecker S."/>
            <person name="Lage O.M."/>
            <person name="Pohl T."/>
            <person name="Merkel B.J."/>
            <person name="Hornburger P."/>
            <person name="Mueller R.-W."/>
            <person name="Bruemmer F."/>
            <person name="Labrenz M."/>
            <person name="Spormann A.M."/>
            <person name="Op den Camp H."/>
            <person name="Overmann J."/>
            <person name="Amann R."/>
            <person name="Jetten M.S.M."/>
            <person name="Mascher T."/>
            <person name="Medema M.H."/>
            <person name="Devos D.P."/>
            <person name="Kaster A.-K."/>
            <person name="Ovreas L."/>
            <person name="Rohde M."/>
            <person name="Galperin M.Y."/>
            <person name="Jogler C."/>
        </authorList>
    </citation>
    <scope>NUCLEOTIDE SEQUENCE [LARGE SCALE GENOMIC DNA]</scope>
    <source>
        <strain evidence="1 2">Pla133</strain>
    </source>
</reference>
<evidence type="ECO:0000313" key="2">
    <source>
        <dbReference type="Proteomes" id="UP000316921"/>
    </source>
</evidence>
<dbReference type="Proteomes" id="UP000316921">
    <property type="component" value="Chromosome"/>
</dbReference>
<accession>A0A518BDY5</accession>
<name>A0A518BDY5_9BACT</name>
<evidence type="ECO:0000313" key="1">
    <source>
        <dbReference type="EMBL" id="QDU65093.1"/>
    </source>
</evidence>
<dbReference type="AlphaFoldDB" id="A0A518BDY5"/>